<evidence type="ECO:0000313" key="7">
    <source>
        <dbReference type="EMBL" id="WJW66327.1"/>
    </source>
</evidence>
<dbReference type="SMART" id="SM00419">
    <property type="entry name" value="HTH_CRP"/>
    <property type="match status" value="1"/>
</dbReference>
<evidence type="ECO:0000256" key="1">
    <source>
        <dbReference type="ARBA" id="ARBA00023015"/>
    </source>
</evidence>
<dbReference type="InterPro" id="IPR036390">
    <property type="entry name" value="WH_DNA-bd_sf"/>
</dbReference>
<dbReference type="PROSITE" id="PS50042">
    <property type="entry name" value="CNMP_BINDING_3"/>
    <property type="match status" value="1"/>
</dbReference>
<dbReference type="SMART" id="SM00100">
    <property type="entry name" value="cNMP"/>
    <property type="match status" value="1"/>
</dbReference>
<evidence type="ECO:0000259" key="4">
    <source>
        <dbReference type="PROSITE" id="PS50042"/>
    </source>
</evidence>
<dbReference type="PANTHER" id="PTHR24567:SF74">
    <property type="entry name" value="HTH-TYPE TRANSCRIPTIONAL REGULATOR ARCR"/>
    <property type="match status" value="1"/>
</dbReference>
<keyword evidence="3" id="KW-0804">Transcription</keyword>
<protein>
    <submittedName>
        <fullName evidence="6">Crp/Fnr family transcriptional regulator</fullName>
    </submittedName>
</protein>
<keyword evidence="1" id="KW-0805">Transcription regulation</keyword>
<evidence type="ECO:0000259" key="5">
    <source>
        <dbReference type="PROSITE" id="PS51063"/>
    </source>
</evidence>
<dbReference type="InterPro" id="IPR012318">
    <property type="entry name" value="HTH_CRP"/>
</dbReference>
<evidence type="ECO:0000313" key="6">
    <source>
        <dbReference type="EMBL" id="NWJ44436.1"/>
    </source>
</evidence>
<feature type="domain" description="Cyclic nucleotide-binding" evidence="4">
    <location>
        <begin position="20"/>
        <end position="135"/>
    </location>
</feature>
<organism evidence="6 8">
    <name type="scientific">Candidatus Chlorohelix allophototropha</name>
    <dbReference type="NCBI Taxonomy" id="3003348"/>
    <lineage>
        <taxon>Bacteria</taxon>
        <taxon>Bacillati</taxon>
        <taxon>Chloroflexota</taxon>
        <taxon>Chloroflexia</taxon>
        <taxon>Candidatus Chloroheliales</taxon>
        <taxon>Candidatus Chloroheliaceae</taxon>
        <taxon>Candidatus Chlorohelix</taxon>
    </lineage>
</organism>
<dbReference type="InterPro" id="IPR036388">
    <property type="entry name" value="WH-like_DNA-bd_sf"/>
</dbReference>
<dbReference type="SUPFAM" id="SSF46785">
    <property type="entry name" value="Winged helix' DNA-binding domain"/>
    <property type="match status" value="1"/>
</dbReference>
<name>A0A8T7M1A0_9CHLR</name>
<proteinExistence type="predicted"/>
<keyword evidence="2" id="KW-0238">DNA-binding</keyword>
<dbReference type="CDD" id="cd00038">
    <property type="entry name" value="CAP_ED"/>
    <property type="match status" value="1"/>
</dbReference>
<dbReference type="InterPro" id="IPR000595">
    <property type="entry name" value="cNMP-bd_dom"/>
</dbReference>
<dbReference type="EMBL" id="CP128399">
    <property type="protein sequence ID" value="WJW66327.1"/>
    <property type="molecule type" value="Genomic_DNA"/>
</dbReference>
<evidence type="ECO:0000256" key="3">
    <source>
        <dbReference type="ARBA" id="ARBA00023163"/>
    </source>
</evidence>
<dbReference type="AlphaFoldDB" id="A0A8T7M1A0"/>
<dbReference type="GO" id="GO:0003677">
    <property type="term" value="F:DNA binding"/>
    <property type="evidence" value="ECO:0007669"/>
    <property type="project" value="UniProtKB-KW"/>
</dbReference>
<dbReference type="Proteomes" id="UP000521676">
    <property type="component" value="Unassembled WGS sequence"/>
</dbReference>
<reference evidence="6 8" key="1">
    <citation type="submission" date="2020-06" db="EMBL/GenBank/DDBJ databases">
        <title>Anoxygenic phototrophic Chloroflexota member uses a Type I reaction center.</title>
        <authorList>
            <person name="Tsuji J.M."/>
            <person name="Shaw N.A."/>
            <person name="Nagashima S."/>
            <person name="Venkiteswaran J."/>
            <person name="Schiff S.L."/>
            <person name="Hanada S."/>
            <person name="Tank M."/>
            <person name="Neufeld J.D."/>
        </authorList>
    </citation>
    <scope>NUCLEOTIDE SEQUENCE [LARGE SCALE GENOMIC DNA]</scope>
    <source>
        <strain evidence="6">L227-S17</strain>
    </source>
</reference>
<gene>
    <name evidence="6" type="ORF">HXX08_01015</name>
    <name evidence="7" type="ORF">OZ401_002123</name>
</gene>
<dbReference type="PROSITE" id="PS51063">
    <property type="entry name" value="HTH_CRP_2"/>
    <property type="match status" value="1"/>
</dbReference>
<dbReference type="GO" id="GO:0005829">
    <property type="term" value="C:cytosol"/>
    <property type="evidence" value="ECO:0007669"/>
    <property type="project" value="TreeGrafter"/>
</dbReference>
<dbReference type="Pfam" id="PF13545">
    <property type="entry name" value="HTH_Crp_2"/>
    <property type="match status" value="1"/>
</dbReference>
<feature type="domain" description="HTH crp-type" evidence="5">
    <location>
        <begin position="149"/>
        <end position="223"/>
    </location>
</feature>
<dbReference type="PANTHER" id="PTHR24567">
    <property type="entry name" value="CRP FAMILY TRANSCRIPTIONAL REGULATORY PROTEIN"/>
    <property type="match status" value="1"/>
</dbReference>
<dbReference type="InterPro" id="IPR050397">
    <property type="entry name" value="Env_Response_Regulators"/>
</dbReference>
<dbReference type="InterPro" id="IPR014710">
    <property type="entry name" value="RmlC-like_jellyroll"/>
</dbReference>
<evidence type="ECO:0000256" key="2">
    <source>
        <dbReference type="ARBA" id="ARBA00023125"/>
    </source>
</evidence>
<dbReference type="GO" id="GO:0003700">
    <property type="term" value="F:DNA-binding transcription factor activity"/>
    <property type="evidence" value="ECO:0007669"/>
    <property type="project" value="TreeGrafter"/>
</dbReference>
<keyword evidence="9" id="KW-1185">Reference proteome</keyword>
<evidence type="ECO:0000313" key="9">
    <source>
        <dbReference type="Proteomes" id="UP001431572"/>
    </source>
</evidence>
<dbReference type="Pfam" id="PF00027">
    <property type="entry name" value="cNMP_binding"/>
    <property type="match status" value="1"/>
</dbReference>
<dbReference type="Gene3D" id="1.10.10.10">
    <property type="entry name" value="Winged helix-like DNA-binding domain superfamily/Winged helix DNA-binding domain"/>
    <property type="match status" value="1"/>
</dbReference>
<dbReference type="RefSeq" id="WP_341468211.1">
    <property type="nucleotide sequence ID" value="NZ_CP128399.1"/>
</dbReference>
<dbReference type="SUPFAM" id="SSF51206">
    <property type="entry name" value="cAMP-binding domain-like"/>
    <property type="match status" value="1"/>
</dbReference>
<sequence>MVSNKELLRGIPFFAGLETDSLTLERLAATTYEEKYEAGQILFLEGEPCRGLYYVVKGRVRIFKAEPGGREQVLRLAGAGTSFNEVPVFDGGQNPASVDAVDDCTIWIVPAETVRTLLETEPAVARAVAKVFSARLRHLTTLIAEVSLKQVSARVAKLLLNRLGEEPILGVGISEQVTSQFTQQQMAAMAGTVREMVGRALRTMQKAGAIEAKRGYILIKDQEKLQTFL</sequence>
<reference evidence="7" key="2">
    <citation type="journal article" date="2024" name="Nature">
        <title>Anoxygenic phototroph of the Chloroflexota uses a type I reaction centre.</title>
        <authorList>
            <person name="Tsuji J.M."/>
            <person name="Shaw N.A."/>
            <person name="Nagashima S."/>
            <person name="Venkiteswaran J.J."/>
            <person name="Schiff S.L."/>
            <person name="Watanabe T."/>
            <person name="Fukui M."/>
            <person name="Hanada S."/>
            <person name="Tank M."/>
            <person name="Neufeld J.D."/>
        </authorList>
    </citation>
    <scope>NUCLEOTIDE SEQUENCE</scope>
    <source>
        <strain evidence="7">L227-S17</strain>
    </source>
</reference>
<dbReference type="Proteomes" id="UP001431572">
    <property type="component" value="Chromosome 1"/>
</dbReference>
<accession>A0A8T7M1A0</accession>
<dbReference type="InterPro" id="IPR018490">
    <property type="entry name" value="cNMP-bd_dom_sf"/>
</dbReference>
<dbReference type="EMBL" id="JACATZ010000001">
    <property type="protein sequence ID" value="NWJ44436.1"/>
    <property type="molecule type" value="Genomic_DNA"/>
</dbReference>
<dbReference type="Gene3D" id="2.60.120.10">
    <property type="entry name" value="Jelly Rolls"/>
    <property type="match status" value="1"/>
</dbReference>
<evidence type="ECO:0000313" key="8">
    <source>
        <dbReference type="Proteomes" id="UP000521676"/>
    </source>
</evidence>